<dbReference type="InterPro" id="IPR000847">
    <property type="entry name" value="LysR_HTH_N"/>
</dbReference>
<dbReference type="GO" id="GO:0003700">
    <property type="term" value="F:DNA-binding transcription factor activity"/>
    <property type="evidence" value="ECO:0007669"/>
    <property type="project" value="InterPro"/>
</dbReference>
<evidence type="ECO:0000256" key="4">
    <source>
        <dbReference type="ARBA" id="ARBA00023163"/>
    </source>
</evidence>
<dbReference type="EMBL" id="CXOI01000032">
    <property type="protein sequence ID" value="CTP87483.1"/>
    <property type="molecule type" value="Genomic_DNA"/>
</dbReference>
<keyword evidence="3" id="KW-0238">DNA-binding</keyword>
<dbReference type="RefSeq" id="WP_053835324.1">
    <property type="nucleotide sequence ID" value="NZ_CXOI01000032.1"/>
</dbReference>
<evidence type="ECO:0000256" key="2">
    <source>
        <dbReference type="ARBA" id="ARBA00023015"/>
    </source>
</evidence>
<evidence type="ECO:0000256" key="1">
    <source>
        <dbReference type="ARBA" id="ARBA00009437"/>
    </source>
</evidence>
<dbReference type="InterPro" id="IPR036388">
    <property type="entry name" value="WH-like_DNA-bd_sf"/>
</dbReference>
<dbReference type="SUPFAM" id="SSF53850">
    <property type="entry name" value="Periplasmic binding protein-like II"/>
    <property type="match status" value="1"/>
</dbReference>
<dbReference type="PANTHER" id="PTHR30537:SF26">
    <property type="entry name" value="GLYCINE CLEAVAGE SYSTEM TRANSCRIPTIONAL ACTIVATOR"/>
    <property type="match status" value="1"/>
</dbReference>
<accession>A0A0K2ZPH1</accession>
<gene>
    <name evidence="6" type="ORF">XTALMG727_2039</name>
</gene>
<dbReference type="AlphaFoldDB" id="A0A0K2ZPH1"/>
<keyword evidence="4" id="KW-0804">Transcription</keyword>
<name>A0A0K2ZPH1_9XANT</name>
<dbReference type="PRINTS" id="PR00039">
    <property type="entry name" value="HTHLYSR"/>
</dbReference>
<proteinExistence type="inferred from homology"/>
<dbReference type="InterPro" id="IPR005119">
    <property type="entry name" value="LysR_subst-bd"/>
</dbReference>
<dbReference type="GO" id="GO:0006351">
    <property type="term" value="P:DNA-templated transcription"/>
    <property type="evidence" value="ECO:0007669"/>
    <property type="project" value="TreeGrafter"/>
</dbReference>
<sequence>MRRKIPSHSALMAFEAAARHGSFARAAEELALTEGAISRQIGRLEGFLGVTLFARIGNRVRLLPNGERYAAQVRETLDRLERDSQYLMGQRSDGASLDIAVLPTFATRWLIPRLKKFQTRHPNITVHLAERMQPFVLADSGFDAAIHFEHPAWTGMRTHRLLQEVLVPVCHPALLAGKDAATALDALPRLHRRQNPDAWQRYAQETGIGLTHPAIGARYDLHAMSIEAALAGLGVALVPRLYVAPELAAGRLVAPWPDGTSISKTFCLVLPEPIRLNDAPVQALADWLIEEARASSPVP</sequence>
<feature type="domain" description="HTH lysR-type" evidence="5">
    <location>
        <begin position="11"/>
        <end position="63"/>
    </location>
</feature>
<keyword evidence="2" id="KW-0805">Transcription regulation</keyword>
<dbReference type="GO" id="GO:0043565">
    <property type="term" value="F:sequence-specific DNA binding"/>
    <property type="evidence" value="ECO:0007669"/>
    <property type="project" value="TreeGrafter"/>
</dbReference>
<dbReference type="InterPro" id="IPR058163">
    <property type="entry name" value="LysR-type_TF_proteobact-type"/>
</dbReference>
<dbReference type="PROSITE" id="PS50931">
    <property type="entry name" value="HTH_LYSR"/>
    <property type="match status" value="1"/>
</dbReference>
<evidence type="ECO:0000259" key="5">
    <source>
        <dbReference type="PROSITE" id="PS50931"/>
    </source>
</evidence>
<dbReference type="PANTHER" id="PTHR30537">
    <property type="entry name" value="HTH-TYPE TRANSCRIPTIONAL REGULATOR"/>
    <property type="match status" value="1"/>
</dbReference>
<evidence type="ECO:0000313" key="7">
    <source>
        <dbReference type="Proteomes" id="UP000046187"/>
    </source>
</evidence>
<keyword evidence="7" id="KW-1185">Reference proteome</keyword>
<protein>
    <submittedName>
        <fullName evidence="6">LysR family transcriptional regulator</fullName>
    </submittedName>
</protein>
<dbReference type="SUPFAM" id="SSF46785">
    <property type="entry name" value="Winged helix' DNA-binding domain"/>
    <property type="match status" value="1"/>
</dbReference>
<reference evidence="7" key="1">
    <citation type="submission" date="2015-07" db="EMBL/GenBank/DDBJ databases">
        <authorList>
            <person name="Wibberg D."/>
        </authorList>
    </citation>
    <scope>NUCLEOTIDE SEQUENCE [LARGE SCALE GENOMIC DNA]</scope>
</reference>
<dbReference type="Gene3D" id="1.10.10.10">
    <property type="entry name" value="Winged helix-like DNA-binding domain superfamily/Winged helix DNA-binding domain"/>
    <property type="match status" value="1"/>
</dbReference>
<comment type="similarity">
    <text evidence="1">Belongs to the LysR transcriptional regulatory family.</text>
</comment>
<evidence type="ECO:0000256" key="3">
    <source>
        <dbReference type="ARBA" id="ARBA00023125"/>
    </source>
</evidence>
<organism evidence="6 7">
    <name type="scientific">Xanthomonas graminis pv. arrhenatheri LMG 727</name>
    <dbReference type="NCBI Taxonomy" id="1195923"/>
    <lineage>
        <taxon>Bacteria</taxon>
        <taxon>Pseudomonadati</taxon>
        <taxon>Pseudomonadota</taxon>
        <taxon>Gammaproteobacteria</taxon>
        <taxon>Lysobacterales</taxon>
        <taxon>Lysobacteraceae</taxon>
        <taxon>Xanthomonas</taxon>
        <taxon>Xanthomonas translucens group</taxon>
        <taxon>Xanthomonas graminis</taxon>
    </lineage>
</organism>
<evidence type="ECO:0000313" key="6">
    <source>
        <dbReference type="EMBL" id="CTP87483.1"/>
    </source>
</evidence>
<dbReference type="Gene3D" id="3.40.190.10">
    <property type="entry name" value="Periplasmic binding protein-like II"/>
    <property type="match status" value="2"/>
</dbReference>
<dbReference type="InterPro" id="IPR036390">
    <property type="entry name" value="WH_DNA-bd_sf"/>
</dbReference>
<dbReference type="Proteomes" id="UP000046187">
    <property type="component" value="Unassembled WGS sequence"/>
</dbReference>
<dbReference type="FunFam" id="3.40.190.10:FF:000017">
    <property type="entry name" value="Glycine cleavage system transcriptional activator"/>
    <property type="match status" value="1"/>
</dbReference>
<dbReference type="Pfam" id="PF03466">
    <property type="entry name" value="LysR_substrate"/>
    <property type="match status" value="1"/>
</dbReference>
<dbReference type="Pfam" id="PF00126">
    <property type="entry name" value="HTH_1"/>
    <property type="match status" value="1"/>
</dbReference>